<dbReference type="PROSITE" id="PS50949">
    <property type="entry name" value="HTH_GNTR"/>
    <property type="match status" value="1"/>
</dbReference>
<sequence length="224" mass="24226">MPSDASSATKTAKAAKARANVTSDIREAILRGDFVAGQRLVEADLTEQFSASRGAVRSALLELAAEGLVERIANRGARVRIVPLDEAIEIYEVRMAVEALCAAKAAERIGAAEAEELRTIGSDMRVAVAGGDIMRYRQLNQRLHQRIREISGQRAASDVLERLRAQSVRQQFKVATMPGRPQVSLPEHLAIIDAICAGDADAAEQAIRLHLGSVMEAMRRASES</sequence>
<evidence type="ECO:0000256" key="3">
    <source>
        <dbReference type="ARBA" id="ARBA00023163"/>
    </source>
</evidence>
<dbReference type="CDD" id="cd07377">
    <property type="entry name" value="WHTH_GntR"/>
    <property type="match status" value="1"/>
</dbReference>
<dbReference type="OrthoDB" id="9816161at2"/>
<keyword evidence="2" id="KW-0238">DNA-binding</keyword>
<evidence type="ECO:0000256" key="2">
    <source>
        <dbReference type="ARBA" id="ARBA00023125"/>
    </source>
</evidence>
<dbReference type="InterPro" id="IPR008920">
    <property type="entry name" value="TF_FadR/GntR_C"/>
</dbReference>
<dbReference type="Pfam" id="PF07729">
    <property type="entry name" value="FCD"/>
    <property type="match status" value="1"/>
</dbReference>
<dbReference type="GO" id="GO:0003677">
    <property type="term" value="F:DNA binding"/>
    <property type="evidence" value="ECO:0007669"/>
    <property type="project" value="UniProtKB-KW"/>
</dbReference>
<keyword evidence="6" id="KW-1185">Reference proteome</keyword>
<dbReference type="GO" id="GO:0003700">
    <property type="term" value="F:DNA-binding transcription factor activity"/>
    <property type="evidence" value="ECO:0007669"/>
    <property type="project" value="InterPro"/>
</dbReference>
<name>A0A3R7LJZ9_9ACTN</name>
<gene>
    <name evidence="5" type="ORF">SFRA_027450</name>
</gene>
<dbReference type="InterPro" id="IPR000524">
    <property type="entry name" value="Tscrpt_reg_HTH_GntR"/>
</dbReference>
<reference evidence="5 6" key="1">
    <citation type="journal article" date="2014" name="Genome Announc.">
        <title>Draft Genome Sequence of Streptomyces fradiae ATCC 19609, a Strain Highly Sensitive to Antibiotics.</title>
        <authorList>
            <person name="Bekker O.B."/>
            <person name="Klimina K.M."/>
            <person name="Vatlin A.A."/>
            <person name="Zakharevich N.V."/>
            <person name="Kasianov A.S."/>
            <person name="Danilenko V.N."/>
        </authorList>
    </citation>
    <scope>NUCLEOTIDE SEQUENCE [LARGE SCALE GENOMIC DNA]</scope>
    <source>
        <strain evidence="5 6">ATCC 19609</strain>
    </source>
</reference>
<keyword evidence="3" id="KW-0804">Transcription</keyword>
<dbReference type="SUPFAM" id="SSF48008">
    <property type="entry name" value="GntR ligand-binding domain-like"/>
    <property type="match status" value="1"/>
</dbReference>
<dbReference type="RefSeq" id="WP_078649112.1">
    <property type="nucleotide sequence ID" value="NZ_CP134822.1"/>
</dbReference>
<evidence type="ECO:0000313" key="5">
    <source>
        <dbReference type="EMBL" id="RKM91727.1"/>
    </source>
</evidence>
<dbReference type="SMART" id="SM00895">
    <property type="entry name" value="FCD"/>
    <property type="match status" value="1"/>
</dbReference>
<dbReference type="InterPro" id="IPR036390">
    <property type="entry name" value="WH_DNA-bd_sf"/>
</dbReference>
<evidence type="ECO:0000313" key="6">
    <source>
        <dbReference type="Proteomes" id="UP000028058"/>
    </source>
</evidence>
<dbReference type="InterPro" id="IPR011711">
    <property type="entry name" value="GntR_C"/>
</dbReference>
<evidence type="ECO:0000256" key="1">
    <source>
        <dbReference type="ARBA" id="ARBA00023015"/>
    </source>
</evidence>
<feature type="domain" description="HTH gntR-type" evidence="4">
    <location>
        <begin position="15"/>
        <end position="82"/>
    </location>
</feature>
<dbReference type="Pfam" id="PF00392">
    <property type="entry name" value="GntR"/>
    <property type="match status" value="1"/>
</dbReference>
<evidence type="ECO:0000259" key="4">
    <source>
        <dbReference type="PROSITE" id="PS50949"/>
    </source>
</evidence>
<dbReference type="EMBL" id="JNAD02000016">
    <property type="protein sequence ID" value="RKM91727.1"/>
    <property type="molecule type" value="Genomic_DNA"/>
</dbReference>
<dbReference type="Gene3D" id="1.20.120.530">
    <property type="entry name" value="GntR ligand-binding domain-like"/>
    <property type="match status" value="1"/>
</dbReference>
<organism evidence="5 6">
    <name type="scientific">Streptomyces xinghaiensis</name>
    <dbReference type="NCBI Taxonomy" id="1038928"/>
    <lineage>
        <taxon>Bacteria</taxon>
        <taxon>Bacillati</taxon>
        <taxon>Actinomycetota</taxon>
        <taxon>Actinomycetes</taxon>
        <taxon>Kitasatosporales</taxon>
        <taxon>Streptomycetaceae</taxon>
        <taxon>Streptomyces</taxon>
    </lineage>
</organism>
<accession>A0A3R7LJZ9</accession>
<dbReference type="Gene3D" id="1.10.10.10">
    <property type="entry name" value="Winged helix-like DNA-binding domain superfamily/Winged helix DNA-binding domain"/>
    <property type="match status" value="1"/>
</dbReference>
<dbReference type="InterPro" id="IPR036388">
    <property type="entry name" value="WH-like_DNA-bd_sf"/>
</dbReference>
<dbReference type="AlphaFoldDB" id="A0A3R7LJZ9"/>
<protein>
    <submittedName>
        <fullName evidence="5">GntR family transcriptional regulator</fullName>
    </submittedName>
</protein>
<dbReference type="SUPFAM" id="SSF46785">
    <property type="entry name" value="Winged helix' DNA-binding domain"/>
    <property type="match status" value="1"/>
</dbReference>
<keyword evidence="1" id="KW-0805">Transcription regulation</keyword>
<proteinExistence type="predicted"/>
<dbReference type="PANTHER" id="PTHR43537:SF24">
    <property type="entry name" value="GLUCONATE OPERON TRANSCRIPTIONAL REPRESSOR"/>
    <property type="match status" value="1"/>
</dbReference>
<dbReference type="PANTHER" id="PTHR43537">
    <property type="entry name" value="TRANSCRIPTIONAL REGULATOR, GNTR FAMILY"/>
    <property type="match status" value="1"/>
</dbReference>
<dbReference type="Proteomes" id="UP000028058">
    <property type="component" value="Unassembled WGS sequence"/>
</dbReference>
<dbReference type="SMART" id="SM00345">
    <property type="entry name" value="HTH_GNTR"/>
    <property type="match status" value="1"/>
</dbReference>
<comment type="caution">
    <text evidence="5">The sequence shown here is derived from an EMBL/GenBank/DDBJ whole genome shotgun (WGS) entry which is preliminary data.</text>
</comment>